<evidence type="ECO:0000256" key="3">
    <source>
        <dbReference type="ARBA" id="ARBA00022801"/>
    </source>
</evidence>
<evidence type="ECO:0000313" key="7">
    <source>
        <dbReference type="Proteomes" id="UP001172102"/>
    </source>
</evidence>
<dbReference type="GO" id="GO:0000338">
    <property type="term" value="P:protein deneddylation"/>
    <property type="evidence" value="ECO:0007669"/>
    <property type="project" value="TreeGrafter"/>
</dbReference>
<dbReference type="Gene3D" id="3.40.395.10">
    <property type="entry name" value="Adenoviral Proteinase, Chain A"/>
    <property type="match status" value="1"/>
</dbReference>
<reference evidence="6" key="1">
    <citation type="submission" date="2023-06" db="EMBL/GenBank/DDBJ databases">
        <title>Genome-scale phylogeny and comparative genomics of the fungal order Sordariales.</title>
        <authorList>
            <consortium name="Lawrence Berkeley National Laboratory"/>
            <person name="Hensen N."/>
            <person name="Bonometti L."/>
            <person name="Westerberg I."/>
            <person name="Brannstrom I.O."/>
            <person name="Guillou S."/>
            <person name="Cros-Aarteil S."/>
            <person name="Calhoun S."/>
            <person name="Haridas S."/>
            <person name="Kuo A."/>
            <person name="Mondo S."/>
            <person name="Pangilinan J."/>
            <person name="Riley R."/>
            <person name="Labutti K."/>
            <person name="Andreopoulos B."/>
            <person name="Lipzen A."/>
            <person name="Chen C."/>
            <person name="Yanf M."/>
            <person name="Daum C."/>
            <person name="Ng V."/>
            <person name="Clum A."/>
            <person name="Steindorff A."/>
            <person name="Ohm R."/>
            <person name="Martin F."/>
            <person name="Silar P."/>
            <person name="Natvig D."/>
            <person name="Lalanne C."/>
            <person name="Gautier V."/>
            <person name="Ament-Velasquez S.L."/>
            <person name="Kruys A."/>
            <person name="Hutchinson M.I."/>
            <person name="Powell A.J."/>
            <person name="Barry K."/>
            <person name="Miller A.N."/>
            <person name="Grigoriev I.V."/>
            <person name="Debuchy R."/>
            <person name="Gladieux P."/>
            <person name="Thoren M.H."/>
            <person name="Johannesson H."/>
        </authorList>
    </citation>
    <scope>NUCLEOTIDE SEQUENCE</scope>
    <source>
        <strain evidence="6">SMH4607-1</strain>
    </source>
</reference>
<feature type="domain" description="Ubiquitin-like protease family profile" evidence="5">
    <location>
        <begin position="79"/>
        <end position="252"/>
    </location>
</feature>
<dbReference type="InterPro" id="IPR003653">
    <property type="entry name" value="Peptidase_C48_C"/>
</dbReference>
<keyword evidence="3" id="KW-0378">Hydrolase</keyword>
<comment type="caution">
    <text evidence="6">The sequence shown here is derived from an EMBL/GenBank/DDBJ whole genome shotgun (WGS) entry which is preliminary data.</text>
</comment>
<evidence type="ECO:0000313" key="6">
    <source>
        <dbReference type="EMBL" id="KAK0724523.1"/>
    </source>
</evidence>
<keyword evidence="4" id="KW-0788">Thiol protease</keyword>
<dbReference type="PROSITE" id="PS50600">
    <property type="entry name" value="ULP_PROTEASE"/>
    <property type="match status" value="1"/>
</dbReference>
<keyword evidence="2" id="KW-0645">Protease</keyword>
<evidence type="ECO:0000256" key="1">
    <source>
        <dbReference type="ARBA" id="ARBA00005234"/>
    </source>
</evidence>
<dbReference type="PANTHER" id="PTHR46468">
    <property type="entry name" value="SENTRIN-SPECIFIC PROTEASE 8"/>
    <property type="match status" value="1"/>
</dbReference>
<keyword evidence="7" id="KW-1185">Reference proteome</keyword>
<evidence type="ECO:0000256" key="2">
    <source>
        <dbReference type="ARBA" id="ARBA00022670"/>
    </source>
</evidence>
<dbReference type="GO" id="GO:0019784">
    <property type="term" value="F:deNEDDylase activity"/>
    <property type="evidence" value="ECO:0007669"/>
    <property type="project" value="InterPro"/>
</dbReference>
<dbReference type="EMBL" id="JAUKUA010000002">
    <property type="protein sequence ID" value="KAK0724523.1"/>
    <property type="molecule type" value="Genomic_DNA"/>
</dbReference>
<sequence>MLILSSSSCSCRPSLYTEHLRPPWRQEAMNCKMQHHLSQAAQRAVYPAGVVNPADSTAATQRIPALEKKSLSGFQYHGTVVEREDVENVRNSDRVTDAMMEFWSKFAHATEIRKYGTKAQIPILTPFLVSLLINTPDPSTLRSILPDKNSTHVFLPIPNPGSTEGGPFWSLLVISIIDSAAFYYDFHPESPVSYEQRAGSHSSTHGGMGRLACRKFAQVLNQPFYFRTINVPQTAAPDSDCGLWVCFLLKDVLVPRLMSLPCSENVSMRINDVIFNNASQRRKMMAEIERLSVEQGFPVDEVGSLKKGKTASFFSGLFGLLKG</sequence>
<dbReference type="GO" id="GO:0006508">
    <property type="term" value="P:proteolysis"/>
    <property type="evidence" value="ECO:0007669"/>
    <property type="project" value="UniProtKB-KW"/>
</dbReference>
<accession>A0AA40AYX7</accession>
<dbReference type="PANTHER" id="PTHR46468:SF1">
    <property type="entry name" value="SENTRIN-SPECIFIC PROTEASE 8"/>
    <property type="match status" value="1"/>
</dbReference>
<proteinExistence type="inferred from homology"/>
<evidence type="ECO:0000259" key="5">
    <source>
        <dbReference type="PROSITE" id="PS50600"/>
    </source>
</evidence>
<evidence type="ECO:0000256" key="4">
    <source>
        <dbReference type="ARBA" id="ARBA00022807"/>
    </source>
</evidence>
<dbReference type="AlphaFoldDB" id="A0AA40AYX7"/>
<comment type="similarity">
    <text evidence="1">Belongs to the peptidase C48 family.</text>
</comment>
<dbReference type="InterPro" id="IPR038765">
    <property type="entry name" value="Papain-like_cys_pep_sf"/>
</dbReference>
<dbReference type="GO" id="GO:0008234">
    <property type="term" value="F:cysteine-type peptidase activity"/>
    <property type="evidence" value="ECO:0007669"/>
    <property type="project" value="UniProtKB-KW"/>
</dbReference>
<name>A0AA40AYX7_9PEZI</name>
<protein>
    <recommendedName>
        <fullName evidence="5">Ubiquitin-like protease family profile domain-containing protein</fullName>
    </recommendedName>
</protein>
<dbReference type="Proteomes" id="UP001172102">
    <property type="component" value="Unassembled WGS sequence"/>
</dbReference>
<gene>
    <name evidence="6" type="ORF">B0H67DRAFT_568153</name>
</gene>
<organism evidence="6 7">
    <name type="scientific">Lasiosphaeris hirsuta</name>
    <dbReference type="NCBI Taxonomy" id="260670"/>
    <lineage>
        <taxon>Eukaryota</taxon>
        <taxon>Fungi</taxon>
        <taxon>Dikarya</taxon>
        <taxon>Ascomycota</taxon>
        <taxon>Pezizomycotina</taxon>
        <taxon>Sordariomycetes</taxon>
        <taxon>Sordariomycetidae</taxon>
        <taxon>Sordariales</taxon>
        <taxon>Lasiosphaeriaceae</taxon>
        <taxon>Lasiosphaeris</taxon>
    </lineage>
</organism>
<dbReference type="InterPro" id="IPR044613">
    <property type="entry name" value="Nep1/2-like"/>
</dbReference>
<dbReference type="SUPFAM" id="SSF54001">
    <property type="entry name" value="Cysteine proteinases"/>
    <property type="match status" value="1"/>
</dbReference>